<accession>A0ABV8PSN6</accession>
<organism evidence="1 2">
    <name type="scientific">Flagellimonas marina</name>
    <dbReference type="NCBI Taxonomy" id="1775168"/>
    <lineage>
        <taxon>Bacteria</taxon>
        <taxon>Pseudomonadati</taxon>
        <taxon>Bacteroidota</taxon>
        <taxon>Flavobacteriia</taxon>
        <taxon>Flavobacteriales</taxon>
        <taxon>Flavobacteriaceae</taxon>
        <taxon>Flagellimonas</taxon>
    </lineage>
</organism>
<keyword evidence="2" id="KW-1185">Reference proteome</keyword>
<evidence type="ECO:0000313" key="2">
    <source>
        <dbReference type="Proteomes" id="UP001595841"/>
    </source>
</evidence>
<dbReference type="Proteomes" id="UP001595841">
    <property type="component" value="Unassembled WGS sequence"/>
</dbReference>
<proteinExistence type="predicted"/>
<gene>
    <name evidence="1" type="ORF">ACFOWS_18950</name>
</gene>
<reference evidence="2" key="1">
    <citation type="journal article" date="2019" name="Int. J. Syst. Evol. Microbiol.">
        <title>The Global Catalogue of Microorganisms (GCM) 10K type strain sequencing project: providing services to taxonomists for standard genome sequencing and annotation.</title>
        <authorList>
            <consortium name="The Broad Institute Genomics Platform"/>
            <consortium name="The Broad Institute Genome Sequencing Center for Infectious Disease"/>
            <person name="Wu L."/>
            <person name="Ma J."/>
        </authorList>
    </citation>
    <scope>NUCLEOTIDE SEQUENCE [LARGE SCALE GENOMIC DNA]</scope>
    <source>
        <strain evidence="2">CGMCC 1.15774</strain>
    </source>
</reference>
<protein>
    <submittedName>
        <fullName evidence="1">Uncharacterized protein</fullName>
    </submittedName>
</protein>
<comment type="caution">
    <text evidence="1">The sequence shown here is derived from an EMBL/GenBank/DDBJ whole genome shotgun (WGS) entry which is preliminary data.</text>
</comment>
<sequence length="66" mass="7578">MENPKRREVKDKVLAAHFSKMGTTLCLSSGNQNLFMVLRFPLMVDSMFLVVDKNSSVVTKNQFLWV</sequence>
<dbReference type="RefSeq" id="WP_379768133.1">
    <property type="nucleotide sequence ID" value="NZ_JBHSCL010000014.1"/>
</dbReference>
<dbReference type="EMBL" id="JBHSCL010000014">
    <property type="protein sequence ID" value="MFC4222235.1"/>
    <property type="molecule type" value="Genomic_DNA"/>
</dbReference>
<name>A0ABV8PSN6_9FLAO</name>
<evidence type="ECO:0000313" key="1">
    <source>
        <dbReference type="EMBL" id="MFC4222235.1"/>
    </source>
</evidence>